<reference evidence="2" key="1">
    <citation type="submission" date="2016-11" db="UniProtKB">
        <authorList>
            <consortium name="WormBaseParasite"/>
        </authorList>
    </citation>
    <scope>IDENTIFICATION</scope>
    <source>
        <strain evidence="2">KR3021</strain>
    </source>
</reference>
<accession>A0AC35U932</accession>
<proteinExistence type="predicted"/>
<sequence length="342" mass="38746">MLSLLVLGKVFTDVYTVMFGLSLMDLLFSTGTVYSGFYGLIVVLYGNGNNYARPNECLSSALQLVLWIISDFGQFLFVLLLAFDRLFNSIDTTFHEKFQKYVMNGVSIIFVMVVSIGTFVPFCNYSIEMKANQTLAIYSGCYEKDVFGIANYSILWNIRFYIACSTTVILGLASITYAVRSMIPILNYANTAFDNDTVEITIIAVIRTISQMLISSMFTILISHSETSDNLYRLCQTILIIILQPFLYYIVLLKFKKAFTQTFEKYIQNPRRTWQSADDPPEEYSGDINSIYGSWYSMSGNITGEAGIPTVNDFHNAASVSFYGRDNSIVIEESIMIEEEKF</sequence>
<dbReference type="Proteomes" id="UP000095286">
    <property type="component" value="Unplaced"/>
</dbReference>
<evidence type="ECO:0000313" key="1">
    <source>
        <dbReference type="Proteomes" id="UP000095286"/>
    </source>
</evidence>
<name>A0AC35U932_9BILA</name>
<organism evidence="1 2">
    <name type="scientific">Rhabditophanes sp. KR3021</name>
    <dbReference type="NCBI Taxonomy" id="114890"/>
    <lineage>
        <taxon>Eukaryota</taxon>
        <taxon>Metazoa</taxon>
        <taxon>Ecdysozoa</taxon>
        <taxon>Nematoda</taxon>
        <taxon>Chromadorea</taxon>
        <taxon>Rhabditida</taxon>
        <taxon>Tylenchina</taxon>
        <taxon>Panagrolaimomorpha</taxon>
        <taxon>Strongyloidoidea</taxon>
        <taxon>Alloionematidae</taxon>
        <taxon>Rhabditophanes</taxon>
    </lineage>
</organism>
<dbReference type="WBParaSite" id="RSKR_0000858300.1">
    <property type="protein sequence ID" value="RSKR_0000858300.1"/>
    <property type="gene ID" value="RSKR_0000858300"/>
</dbReference>
<evidence type="ECO:0000313" key="2">
    <source>
        <dbReference type="WBParaSite" id="RSKR_0000858300.1"/>
    </source>
</evidence>
<protein>
    <submittedName>
        <fullName evidence="2">G_PROTEIN_RECEP_F1_2 domain-containing protein</fullName>
    </submittedName>
</protein>